<reference evidence="2 3" key="1">
    <citation type="journal article" date="2023" name="Elife">
        <title>Identification of key yeast species and microbe-microbe interactions impacting larval growth of Drosophila in the wild.</title>
        <authorList>
            <person name="Mure A."/>
            <person name="Sugiura Y."/>
            <person name="Maeda R."/>
            <person name="Honda K."/>
            <person name="Sakurai N."/>
            <person name="Takahashi Y."/>
            <person name="Watada M."/>
            <person name="Katoh T."/>
            <person name="Gotoh A."/>
            <person name="Gotoh Y."/>
            <person name="Taniguchi I."/>
            <person name="Nakamura K."/>
            <person name="Hayashi T."/>
            <person name="Katayama T."/>
            <person name="Uemura T."/>
            <person name="Hattori Y."/>
        </authorList>
    </citation>
    <scope>NUCLEOTIDE SEQUENCE [LARGE SCALE GENOMIC DNA]</scope>
    <source>
        <strain evidence="2 3">SB-73</strain>
    </source>
</reference>
<accession>A0AAV5RL69</accession>
<evidence type="ECO:0000313" key="2">
    <source>
        <dbReference type="EMBL" id="GMM51478.1"/>
    </source>
</evidence>
<dbReference type="AlphaFoldDB" id="A0AAV5RL69"/>
<gene>
    <name evidence="2" type="ORF">DASB73_024360</name>
</gene>
<sequence length="311" mass="35597">MQCLLTLPGERNPKFKKQWKKKTITSFNAVQVPNSWVKISTSPQEHCWLQVADAEMQSIEAFEVFDEITITEAVAKTKEALIDNLISLSGLKKFEVSEFFSDSTSINAKRRTDGETCQSYSFSLQKRSNSSEFSHHDLHSSDLQGDTESNGSSSLPDKQIYLSQRAKCLPSREMTATTKSSTSDRENAFQPAAFTVFYLDIDRGFQESSDSLLGILTSEKKYDRALPFDEGALIGEAINIYPRQPELLLAFFKGLILWTKWVFKYKRTNDQFIYKNRLTVQGFKLIKYNNFDKTLSPVLNKNHLRMIRCQS</sequence>
<protein>
    <submittedName>
        <fullName evidence="2">Uncharacterized protein</fullName>
    </submittedName>
</protein>
<feature type="compositionally biased region" description="Polar residues" evidence="1">
    <location>
        <begin position="141"/>
        <end position="156"/>
    </location>
</feature>
<evidence type="ECO:0000313" key="3">
    <source>
        <dbReference type="Proteomes" id="UP001362899"/>
    </source>
</evidence>
<comment type="caution">
    <text evidence="2">The sequence shown here is derived from an EMBL/GenBank/DDBJ whole genome shotgun (WGS) entry which is preliminary data.</text>
</comment>
<dbReference type="Proteomes" id="UP001362899">
    <property type="component" value="Unassembled WGS sequence"/>
</dbReference>
<keyword evidence="3" id="KW-1185">Reference proteome</keyword>
<feature type="region of interest" description="Disordered" evidence="1">
    <location>
        <begin position="131"/>
        <end position="156"/>
    </location>
</feature>
<proteinExistence type="predicted"/>
<evidence type="ECO:0000256" key="1">
    <source>
        <dbReference type="SAM" id="MobiDB-lite"/>
    </source>
</evidence>
<name>A0AAV5RL69_STABA</name>
<organism evidence="2 3">
    <name type="scientific">Starmerella bacillaris</name>
    <name type="common">Yeast</name>
    <name type="synonym">Candida zemplinina</name>
    <dbReference type="NCBI Taxonomy" id="1247836"/>
    <lineage>
        <taxon>Eukaryota</taxon>
        <taxon>Fungi</taxon>
        <taxon>Dikarya</taxon>
        <taxon>Ascomycota</taxon>
        <taxon>Saccharomycotina</taxon>
        <taxon>Dipodascomycetes</taxon>
        <taxon>Dipodascales</taxon>
        <taxon>Trichomonascaceae</taxon>
        <taxon>Starmerella</taxon>
    </lineage>
</organism>
<dbReference type="EMBL" id="BTGC01000005">
    <property type="protein sequence ID" value="GMM51478.1"/>
    <property type="molecule type" value="Genomic_DNA"/>
</dbReference>